<comment type="similarity">
    <text evidence="2">Belongs to the CTL (choline transporter-like) family.</text>
</comment>
<keyword evidence="4" id="KW-0547">Nucleotide-binding</keyword>
<evidence type="ECO:0000313" key="14">
    <source>
        <dbReference type="Proteomes" id="UP000054937"/>
    </source>
</evidence>
<feature type="transmembrane region" description="Helical" evidence="10">
    <location>
        <begin position="483"/>
        <end position="508"/>
    </location>
</feature>
<feature type="transmembrane region" description="Helical" evidence="10">
    <location>
        <begin position="303"/>
        <end position="328"/>
    </location>
</feature>
<evidence type="ECO:0000256" key="9">
    <source>
        <dbReference type="SAM" id="MobiDB-lite"/>
    </source>
</evidence>
<dbReference type="InterPro" id="IPR011545">
    <property type="entry name" value="DEAD/DEAH_box_helicase_dom"/>
</dbReference>
<proteinExistence type="inferred from homology"/>
<dbReference type="Pfam" id="PF00271">
    <property type="entry name" value="Helicase_C"/>
    <property type="match status" value="1"/>
</dbReference>
<reference evidence="13 14" key="1">
    <citation type="journal article" date="2015" name="Sci. Rep.">
        <title>Genome of the facultative scuticociliatosis pathogen Pseudocohnilembus persalinus provides insight into its virulence through horizontal gene transfer.</title>
        <authorList>
            <person name="Xiong J."/>
            <person name="Wang G."/>
            <person name="Cheng J."/>
            <person name="Tian M."/>
            <person name="Pan X."/>
            <person name="Warren A."/>
            <person name="Jiang C."/>
            <person name="Yuan D."/>
            <person name="Miao W."/>
        </authorList>
    </citation>
    <scope>NUCLEOTIDE SEQUENCE [LARGE SCALE GENOMIC DNA]</scope>
    <source>
        <strain evidence="13">36N120E</strain>
    </source>
</reference>
<feature type="compositionally biased region" description="Polar residues" evidence="9">
    <location>
        <begin position="646"/>
        <end position="655"/>
    </location>
</feature>
<dbReference type="SMART" id="SM00490">
    <property type="entry name" value="HELICc"/>
    <property type="match status" value="1"/>
</dbReference>
<dbReference type="InParanoid" id="A0A0V0R101"/>
<feature type="compositionally biased region" description="Polar residues" evidence="9">
    <location>
        <begin position="732"/>
        <end position="742"/>
    </location>
</feature>
<evidence type="ECO:0000256" key="10">
    <source>
        <dbReference type="SAM" id="Phobius"/>
    </source>
</evidence>
<keyword evidence="3 10" id="KW-0812">Transmembrane</keyword>
<dbReference type="Proteomes" id="UP000054937">
    <property type="component" value="Unassembled WGS sequence"/>
</dbReference>
<protein>
    <submittedName>
        <fullName evidence="13">p-loop containing nucleoside triphosphate hydrolase</fullName>
    </submittedName>
</protein>
<evidence type="ECO:0000256" key="6">
    <source>
        <dbReference type="ARBA" id="ARBA00022989"/>
    </source>
</evidence>
<dbReference type="Pfam" id="PF04515">
    <property type="entry name" value="Choline_transpo"/>
    <property type="match status" value="2"/>
</dbReference>
<evidence type="ECO:0000256" key="5">
    <source>
        <dbReference type="ARBA" id="ARBA00022840"/>
    </source>
</evidence>
<dbReference type="GO" id="GO:0016020">
    <property type="term" value="C:membrane"/>
    <property type="evidence" value="ECO:0007669"/>
    <property type="project" value="UniProtKB-SubCell"/>
</dbReference>
<dbReference type="InterPro" id="IPR014001">
    <property type="entry name" value="Helicase_ATP-bd"/>
</dbReference>
<evidence type="ECO:0000259" key="11">
    <source>
        <dbReference type="PROSITE" id="PS51192"/>
    </source>
</evidence>
<evidence type="ECO:0000313" key="13">
    <source>
        <dbReference type="EMBL" id="KRX08139.1"/>
    </source>
</evidence>
<feature type="compositionally biased region" description="Acidic residues" evidence="9">
    <location>
        <begin position="665"/>
        <end position="682"/>
    </location>
</feature>
<organism evidence="13 14">
    <name type="scientific">Pseudocohnilembus persalinus</name>
    <name type="common">Ciliate</name>
    <dbReference type="NCBI Taxonomy" id="266149"/>
    <lineage>
        <taxon>Eukaryota</taxon>
        <taxon>Sar</taxon>
        <taxon>Alveolata</taxon>
        <taxon>Ciliophora</taxon>
        <taxon>Intramacronucleata</taxon>
        <taxon>Oligohymenophorea</taxon>
        <taxon>Scuticociliatia</taxon>
        <taxon>Philasterida</taxon>
        <taxon>Pseudocohnilembidae</taxon>
        <taxon>Pseudocohnilembus</taxon>
    </lineage>
</organism>
<feature type="region of interest" description="Disordered" evidence="9">
    <location>
        <begin position="627"/>
        <end position="742"/>
    </location>
</feature>
<dbReference type="InterPro" id="IPR007603">
    <property type="entry name" value="Choline_transptr-like"/>
</dbReference>
<comment type="subcellular location">
    <subcellularLocation>
        <location evidence="1">Membrane</location>
        <topology evidence="1">Multi-pass membrane protein</topology>
    </subcellularLocation>
</comment>
<dbReference type="PANTHER" id="PTHR12385:SF14">
    <property type="entry name" value="CHOLINE TRANSPORTER-LIKE 2"/>
    <property type="match status" value="1"/>
</dbReference>
<dbReference type="AlphaFoldDB" id="A0A0V0R101"/>
<dbReference type="PROSITE" id="PS51194">
    <property type="entry name" value="HELICASE_CTER"/>
    <property type="match status" value="1"/>
</dbReference>
<accession>A0A0V0R101</accession>
<feature type="transmembrane region" description="Helical" evidence="10">
    <location>
        <begin position="187"/>
        <end position="207"/>
    </location>
</feature>
<evidence type="ECO:0000259" key="12">
    <source>
        <dbReference type="PROSITE" id="PS51194"/>
    </source>
</evidence>
<feature type="transmembrane region" description="Helical" evidence="10">
    <location>
        <begin position="528"/>
        <end position="556"/>
    </location>
</feature>
<dbReference type="EMBL" id="LDAU01000073">
    <property type="protein sequence ID" value="KRX08139.1"/>
    <property type="molecule type" value="Genomic_DNA"/>
</dbReference>
<dbReference type="InterPro" id="IPR027417">
    <property type="entry name" value="P-loop_NTPase"/>
</dbReference>
<name>A0A0V0R101_PSEPJ</name>
<dbReference type="GO" id="GO:0005524">
    <property type="term" value="F:ATP binding"/>
    <property type="evidence" value="ECO:0007669"/>
    <property type="project" value="UniProtKB-KW"/>
</dbReference>
<dbReference type="GO" id="GO:0022857">
    <property type="term" value="F:transmembrane transporter activity"/>
    <property type="evidence" value="ECO:0007669"/>
    <property type="project" value="InterPro"/>
</dbReference>
<dbReference type="CDD" id="cd18787">
    <property type="entry name" value="SF2_C_DEAD"/>
    <property type="match status" value="1"/>
</dbReference>
<feature type="transmembrane region" description="Helical" evidence="10">
    <location>
        <begin position="214"/>
        <end position="237"/>
    </location>
</feature>
<evidence type="ECO:0000256" key="8">
    <source>
        <dbReference type="ARBA" id="ARBA00023180"/>
    </source>
</evidence>
<dbReference type="PANTHER" id="PTHR12385">
    <property type="entry name" value="CHOLINE TRANSPORTER-LIKE (SLC FAMILY 44)"/>
    <property type="match status" value="1"/>
</dbReference>
<dbReference type="SUPFAM" id="SSF52540">
    <property type="entry name" value="P-loop containing nucleoside triphosphate hydrolases"/>
    <property type="match status" value="1"/>
</dbReference>
<keyword evidence="5" id="KW-0067">ATP-binding</keyword>
<feature type="transmembrane region" description="Helical" evidence="10">
    <location>
        <begin position="48"/>
        <end position="69"/>
    </location>
</feature>
<dbReference type="PROSITE" id="PS51192">
    <property type="entry name" value="HELICASE_ATP_BIND_1"/>
    <property type="match status" value="1"/>
</dbReference>
<dbReference type="InterPro" id="IPR001650">
    <property type="entry name" value="Helicase_C-like"/>
</dbReference>
<keyword evidence="8" id="KW-0325">Glycoprotein</keyword>
<comment type="caution">
    <text evidence="13">The sequence shown here is derived from an EMBL/GenBank/DDBJ whole genome shotgun (WGS) entry which is preliminary data.</text>
</comment>
<feature type="transmembrane region" description="Helical" evidence="10">
    <location>
        <begin position="378"/>
        <end position="402"/>
    </location>
</feature>
<feature type="domain" description="Helicase C-terminal" evidence="12">
    <location>
        <begin position="1013"/>
        <end position="1198"/>
    </location>
</feature>
<dbReference type="SMART" id="SM00487">
    <property type="entry name" value="DEXDc"/>
    <property type="match status" value="1"/>
</dbReference>
<dbReference type="Gene3D" id="3.40.50.300">
    <property type="entry name" value="P-loop containing nucleotide triphosphate hydrolases"/>
    <property type="match status" value="2"/>
</dbReference>
<keyword evidence="7 10" id="KW-0472">Membrane</keyword>
<dbReference type="Pfam" id="PF00270">
    <property type="entry name" value="DEAD"/>
    <property type="match status" value="1"/>
</dbReference>
<evidence type="ECO:0000256" key="3">
    <source>
        <dbReference type="ARBA" id="ARBA00022692"/>
    </source>
</evidence>
<feature type="transmembrane region" description="Helical" evidence="10">
    <location>
        <begin position="257"/>
        <end position="282"/>
    </location>
</feature>
<dbReference type="OrthoDB" id="422663at2759"/>
<evidence type="ECO:0000256" key="1">
    <source>
        <dbReference type="ARBA" id="ARBA00004141"/>
    </source>
</evidence>
<sequence length="1258" mass="144175">MDSDNLLNNNQINQSKFKYKEQDPDYEGDSVNQNLINGPLENRKCQDLICVIIFFAYVILMGVVAIFAFSNGNPTLLATPFDPDGRQCGFSNQNGDATGYPYLYYSSPDSEQKMDQYSCIKECPKEDGNPIDCKTNSIVTNCPQSSYKTYQLVKICYPKYDLYSSWVSKFINIGTLEQWASDIQQTWPVLFMVSGICICISFLTLVAMKYLITCIVWGIIAIYFTVITLLGSFLLYVAQTQYYLEYIPTDLQDIGTIRALGISFLVVDAISLLILICCCRMIKITIGILKAAADFVWDVPQILTVPVFMFLKTLIFFSIWITVCIYIYSCGNIKEDLNYFLPFNQIDWMTGVKRSLYFSHSPHYKLHNPVSRSFFRAYIYQFGSLCFGSMVLAIMKVIIAIMEQFHKNLKNQAETDITGSARAAACLVKCATCCVKCFEKFVRYVSEQAFIVMALEGKNFCQSSYDAFYLIFRNKRQFGIQSALGQIFLIFSMLCITSLSALCGFLIITHVDHYSIMIFEPAVPTVLFFLVAYVIAYIIMAVYGMAADALLICLLVDRELSKGKGNIYINMDDDGIQVLFDTGSKNQQPQQQTQAQQGGVNEKQLKKKLKYQNKFLKKKGQIENFGKTLGGIMKGNNRQQQRKNDGNLNSQQQQQMHKKRKDSLLDDDFGLENQNLDDDEQNQQEGGVNGIQKKKISKEQFKQSQPKKPERASDKYVQKLSRDRKYAKVQGKQASKEQTQSMDVEEGQVFQMQEIEDNIETEIFAATKFEEIEDLNKKIKSSLKEQKFEMLTNIQQQSYKQIQSGENVAIKSETGSGKTLAYLVPLLNDLLNQPEKINRSQGTLIIVVCPTRELSIQCEDQAQKLLHWANNIICGDLVGGENPQKEKAKLRKGVSVLFATPGRLVYHLKNTQSFKFDNLKSIVFEESDRTLDLGFKKDLEEMIDILNKKIEFEKIQKILISAHFSEQIEKLYLRMSKKHCRYVGFSNESQVELNEEMDNEYIQIDKNVSIPKKLKQYYTVVFEQQKIQFLITYLYKLQNTKTIVFLSTCSQVEYFEMILFEMKFKNQNGEDTDQRVLKDMEIYKLHGNIEQKQRTKTYFDFKNTKSGAVLLSTDVAARGLDFPEVTHTVLYEVPNNLVDYCNRIGRTARINKKGVSLLILNKPEEEFANKLIDNGLDLNYFDCKLIFDFFGKMLKNEFQIGSYADTYLQGLTSGVLKKSKERLALARSAYVSSLRAYARLTDRTIFRVKALNLSQKGC</sequence>
<keyword evidence="13" id="KW-0378">Hydrolase</keyword>
<keyword evidence="14" id="KW-1185">Reference proteome</keyword>
<feature type="domain" description="Helicase ATP-binding" evidence="11">
    <location>
        <begin position="799"/>
        <end position="982"/>
    </location>
</feature>
<gene>
    <name evidence="13" type="ORF">PPERSA_01684</name>
</gene>
<dbReference type="GO" id="GO:0016787">
    <property type="term" value="F:hydrolase activity"/>
    <property type="evidence" value="ECO:0007669"/>
    <property type="project" value="UniProtKB-KW"/>
</dbReference>
<dbReference type="GO" id="GO:0003676">
    <property type="term" value="F:nucleic acid binding"/>
    <property type="evidence" value="ECO:0007669"/>
    <property type="project" value="InterPro"/>
</dbReference>
<feature type="compositionally biased region" description="Basic and acidic residues" evidence="9">
    <location>
        <begin position="697"/>
        <end position="726"/>
    </location>
</feature>
<keyword evidence="6 10" id="KW-1133">Transmembrane helix</keyword>
<evidence type="ECO:0000256" key="4">
    <source>
        <dbReference type="ARBA" id="ARBA00022741"/>
    </source>
</evidence>
<evidence type="ECO:0000256" key="7">
    <source>
        <dbReference type="ARBA" id="ARBA00023136"/>
    </source>
</evidence>
<evidence type="ECO:0000256" key="2">
    <source>
        <dbReference type="ARBA" id="ARBA00007168"/>
    </source>
</evidence>